<evidence type="ECO:0000313" key="6">
    <source>
        <dbReference type="EMBL" id="MBB4905152.1"/>
    </source>
</evidence>
<dbReference type="EMBL" id="JACHJQ010000002">
    <property type="protein sequence ID" value="MBB4905152.1"/>
    <property type="molecule type" value="Genomic_DNA"/>
</dbReference>
<dbReference type="GO" id="GO:0003723">
    <property type="term" value="F:RNA binding"/>
    <property type="evidence" value="ECO:0007669"/>
    <property type="project" value="InterPro"/>
</dbReference>
<keyword evidence="3" id="KW-0805">Transcription regulation</keyword>
<evidence type="ECO:0000259" key="5">
    <source>
        <dbReference type="PROSITE" id="PS50921"/>
    </source>
</evidence>
<gene>
    <name evidence="6" type="ORF">FHR82_001369</name>
</gene>
<dbReference type="PROSITE" id="PS50921">
    <property type="entry name" value="ANTAR"/>
    <property type="match status" value="1"/>
</dbReference>
<feature type="domain" description="ANTAR" evidence="5">
    <location>
        <begin position="170"/>
        <end position="231"/>
    </location>
</feature>
<comment type="caution">
    <text evidence="6">The sequence shown here is derived from an EMBL/GenBank/DDBJ whole genome shotgun (WGS) entry which is preliminary data.</text>
</comment>
<dbReference type="SMART" id="SM00065">
    <property type="entry name" value="GAF"/>
    <property type="match status" value="1"/>
</dbReference>
<accession>A0A7W7Q1D3</accession>
<sequence length="242" mass="25567">MTALDQRTPGALTALADAFAALTDTLADEFDVVEFLDMVAARCVELLDVTAAGVLLVDRNGASDVTGASDRFVRPLELRYRKGPARDASLAGAAVHCPDLRNAPWPRFAAAAVAAGYSAVHAVPMRLRGEVIGGLSLFTSAPGALDEERLALAQALARTATTGILAQRAIHHSETVIQQLQTALDSRVLIEQAKGVLAERLHIPVADAFTVLRNHARNTSQRLQDIATTVVDSATDPTASTI</sequence>
<evidence type="ECO:0000256" key="2">
    <source>
        <dbReference type="ARBA" id="ARBA00022777"/>
    </source>
</evidence>
<dbReference type="AlphaFoldDB" id="A0A7W7Q1D3"/>
<dbReference type="InterPro" id="IPR012074">
    <property type="entry name" value="GAF_ANTAR"/>
</dbReference>
<reference evidence="6 7" key="1">
    <citation type="submission" date="2020-08" db="EMBL/GenBank/DDBJ databases">
        <title>Genomic Encyclopedia of Type Strains, Phase III (KMG-III): the genomes of soil and plant-associated and newly described type strains.</title>
        <authorList>
            <person name="Whitman W."/>
        </authorList>
    </citation>
    <scope>NUCLEOTIDE SEQUENCE [LARGE SCALE GENOMIC DNA]</scope>
    <source>
        <strain evidence="6 7">CECT 8960</strain>
    </source>
</reference>
<protein>
    <recommendedName>
        <fullName evidence="5">ANTAR domain-containing protein</fullName>
    </recommendedName>
</protein>
<keyword evidence="2" id="KW-0418">Kinase</keyword>
<dbReference type="InterPro" id="IPR011006">
    <property type="entry name" value="CheY-like_superfamily"/>
</dbReference>
<dbReference type="GO" id="GO:0016301">
    <property type="term" value="F:kinase activity"/>
    <property type="evidence" value="ECO:0007669"/>
    <property type="project" value="UniProtKB-KW"/>
</dbReference>
<keyword evidence="1" id="KW-0808">Transferase</keyword>
<dbReference type="InterPro" id="IPR036388">
    <property type="entry name" value="WH-like_DNA-bd_sf"/>
</dbReference>
<proteinExistence type="predicted"/>
<keyword evidence="7" id="KW-1185">Reference proteome</keyword>
<dbReference type="Proteomes" id="UP000520767">
    <property type="component" value="Unassembled WGS sequence"/>
</dbReference>
<evidence type="ECO:0000256" key="3">
    <source>
        <dbReference type="ARBA" id="ARBA00023015"/>
    </source>
</evidence>
<dbReference type="InterPro" id="IPR005561">
    <property type="entry name" value="ANTAR"/>
</dbReference>
<dbReference type="Pfam" id="PF13185">
    <property type="entry name" value="GAF_2"/>
    <property type="match status" value="1"/>
</dbReference>
<name>A0A7W7Q1D3_9PSEU</name>
<dbReference type="InterPro" id="IPR003018">
    <property type="entry name" value="GAF"/>
</dbReference>
<dbReference type="SUPFAM" id="SSF55781">
    <property type="entry name" value="GAF domain-like"/>
    <property type="match status" value="1"/>
</dbReference>
<evidence type="ECO:0000256" key="1">
    <source>
        <dbReference type="ARBA" id="ARBA00022679"/>
    </source>
</evidence>
<dbReference type="InterPro" id="IPR029016">
    <property type="entry name" value="GAF-like_dom_sf"/>
</dbReference>
<organism evidence="6 7">
    <name type="scientific">Actinophytocola algeriensis</name>
    <dbReference type="NCBI Taxonomy" id="1768010"/>
    <lineage>
        <taxon>Bacteria</taxon>
        <taxon>Bacillati</taxon>
        <taxon>Actinomycetota</taxon>
        <taxon>Actinomycetes</taxon>
        <taxon>Pseudonocardiales</taxon>
        <taxon>Pseudonocardiaceae</taxon>
    </lineage>
</organism>
<dbReference type="Gene3D" id="3.30.450.40">
    <property type="match status" value="1"/>
</dbReference>
<dbReference type="Pfam" id="PF03861">
    <property type="entry name" value="ANTAR"/>
    <property type="match status" value="1"/>
</dbReference>
<dbReference type="SUPFAM" id="SSF52172">
    <property type="entry name" value="CheY-like"/>
    <property type="match status" value="1"/>
</dbReference>
<keyword evidence="4" id="KW-0804">Transcription</keyword>
<evidence type="ECO:0000256" key="4">
    <source>
        <dbReference type="ARBA" id="ARBA00023163"/>
    </source>
</evidence>
<dbReference type="RefSeq" id="WP_311770929.1">
    <property type="nucleotide sequence ID" value="NZ_JACHJQ010000002.1"/>
</dbReference>
<dbReference type="Gene3D" id="1.10.10.10">
    <property type="entry name" value="Winged helix-like DNA-binding domain superfamily/Winged helix DNA-binding domain"/>
    <property type="match status" value="1"/>
</dbReference>
<dbReference type="SMART" id="SM01012">
    <property type="entry name" value="ANTAR"/>
    <property type="match status" value="1"/>
</dbReference>
<dbReference type="PIRSF" id="PIRSF036625">
    <property type="entry name" value="GAF_ANTAR"/>
    <property type="match status" value="1"/>
</dbReference>
<evidence type="ECO:0000313" key="7">
    <source>
        <dbReference type="Proteomes" id="UP000520767"/>
    </source>
</evidence>